<sequence length="2067" mass="213969">MATRASGSAVATPRRRILQQATTPSSSSPPIPSTSQAQQPIEDLSPEKVRNDATDAWSDDLKTLCNNAEERFPDISWTTAPPLSPTSSPKAASSSAGRGSRVVFAHRAIVLARAPKTFTAKYLELPAAIRASDAESSASPSVRRSSTSSSISGSGKVTAPTKASSARTTAPRKSALRPSAPPRLQGTPRGTAPKASSSSSSIRKPAKATSPLSSPPLLSLASSVDSILSTPSAASTSSEAGTEVPLSSGDLDFGLLKRSLTYIYTSETTASDGDLADALREDALPIDASAPERLERLRSDMFSLWQSRHLADITIRVGGSDSNPESSADRSPRPRGMTNLADLPSSSSSAIALPMEDAGDEETAGVFSAHRFVLASRSPYFAAQLLSGSFSDSTSREVTLPSPPFTPTATYFTLGFLYTGALSFSPRTFDLTTAFQIWRASAYLQVKSLSSLVGSMIFNDFCHKFVCGASTASPPCTTCVKRVPRTLAFAASPDVADATLRAAGLKAVGGLHFGAYWSREVGAMDPSLRSKIVAQIKARLNREAGSVVPVLSQLLRVERMLEGERSSKWTDNLRAMLEAIAEHAKQALLGNLEEVVASSEWDGMIEGVGLLTDVLERLLSIITSSLAERNAAQVYSVLVAQVLLKGEEGMSPGPMRDQVELARQDVLSFLRKRWVNVRANAGFNGLEKWLLKEIAGEIEVPAEELLLPEDDKATDGAKSKTGLKASPTNPAARRATVPTSTPSRRPAGAASRPAVRADEGEREAGPVNLRAAVLNRNAAKSSVTHGFRSGTTAAATSASTSSPSSSTTRRGAPGIAASRATPARPSAPAARRPSNGPTSPSASSGRAATTTSTPLTARQSRGSSPLSSPPDRPSPLRKSSPAASAQSIDTSTVGLQGTAEPAETPVPRNQPETPAAEEAEADKPDFSSEVPAAPSLTTQPEAAAKPAEPLASDTPSTTAPIPAPSSNKPARPALGSRVAGLAARFSGQSHTAPGQTQRPFPSAASSSSARLPGRSRSSSPIKDSKMNRSEHTGTVKRPASRPASRPSSRPASSASTGGAGAASRSSSSSRSRQGSRAGSPAVRAPAPKTQGSKSAERSADAVPSTNDASTKVKQPALSSDGPTSSASLTSVPLHLTPSAAEPWQRGASVPSSSDAAASSAATKGPSHSATPSRAASVANLASLRASVRRRNVSMMGSASRASLPPTVAASSEDKEEMKEEAKDPALQADTGKEEEGEGQGDESAAPVENKGDEPMSPPQVLTEDADEEGAHMPSQDGEEAGKEQVAAPSRDEEQGAQEPPSRSITHDAESGAQPEEEGASSIPDNGALEDLASEAPNDVPIPTSEANESVADAAVTIEDESTGTAEANEPQTDPNEAAAPVEPQAEETVESDPEEAAQLEPAGEDGVPALQASPEIGDIPAAQLEAFDANSLRSRDSNETLMVPQSEGHGFQQADEQEQEQDSSTSSSEIATDPNDTSASTLIEDAADSSNGFSSPAKCVSLAPGPHTPKALRKMPLPGGSGDDVGEESLDRTPRPSRPARHHAPPKLSADDDPDGSGAPSASSSSPPSKTTRPPLRIRSPASATAYANHLAAAFPAACLSIGIPCLIWPSGPPFPPRTRLRALVKYIGPVEGYAGPMVGVEVPMPLPRALRGRLEGAFGDGCAGGVRYFSLARGGSEVASDAASLAPSRTSSIASRDPHDRSGASTPSTTPFLPAPPTFSDSSTRAISPAPPSAATQSGTSRLSEHLDMFARAEREARRRRIARLHNRAAEVLAASAASASLWSASAPVSPEPDDFTMQRDGLPLGSSSFFANGSNRSMSLAPGSGIGFPSGPSSIPFGGHGYGYSNGHPASRAPPVAPIPRYAPGVPLRIASDSLVPTKATTTTAMQRNASATATAANLAPFPSMSPPSPVSSLSSASTSTRNAGPASSVASAFLSGYGLAIERERRASWSPELALAMASRSNATSPRGGSTTGLSPPHWRTNSTASSTRATGVGPGSGLAARRLSRPASRSSRRSRRSSMFMAFGDGHADEEEEEEDERDEQGSRPGLGLFVRPDEVMWVFEDE</sequence>
<proteinExistence type="predicted"/>
<feature type="compositionally biased region" description="Low complexity" evidence="1">
    <location>
        <begin position="940"/>
        <end position="966"/>
    </location>
</feature>
<dbReference type="InterPro" id="IPR036859">
    <property type="entry name" value="CAP-Gly_dom_sf"/>
</dbReference>
<feature type="compositionally biased region" description="Polar residues" evidence="1">
    <location>
        <begin position="882"/>
        <end position="895"/>
    </location>
</feature>
<feature type="compositionally biased region" description="Low complexity" evidence="1">
    <location>
        <begin position="1983"/>
        <end position="1994"/>
    </location>
</feature>
<dbReference type="Proteomes" id="UP000245884">
    <property type="component" value="Unassembled WGS sequence"/>
</dbReference>
<dbReference type="Pfam" id="PF00651">
    <property type="entry name" value="BTB"/>
    <property type="match status" value="1"/>
</dbReference>
<gene>
    <name evidence="3" type="ORF">BDZ90DRAFT_228960</name>
</gene>
<feature type="region of interest" description="Disordered" evidence="1">
    <location>
        <begin position="1"/>
        <end position="56"/>
    </location>
</feature>
<feature type="region of interest" description="Disordered" evidence="1">
    <location>
        <begin position="70"/>
        <end position="99"/>
    </location>
</feature>
<feature type="region of interest" description="Disordered" evidence="1">
    <location>
        <begin position="1191"/>
        <end position="1577"/>
    </location>
</feature>
<reference evidence="3 4" key="1">
    <citation type="journal article" date="2018" name="Mol. Biol. Evol.">
        <title>Broad Genomic Sampling Reveals a Smut Pathogenic Ancestry of the Fungal Clade Ustilaginomycotina.</title>
        <authorList>
            <person name="Kijpornyongpan T."/>
            <person name="Mondo S.J."/>
            <person name="Barry K."/>
            <person name="Sandor L."/>
            <person name="Lee J."/>
            <person name="Lipzen A."/>
            <person name="Pangilinan J."/>
            <person name="LaButti K."/>
            <person name="Hainaut M."/>
            <person name="Henrissat B."/>
            <person name="Grigoriev I.V."/>
            <person name="Spatafora J.W."/>
            <person name="Aime M.C."/>
        </authorList>
    </citation>
    <scope>NUCLEOTIDE SEQUENCE [LARGE SCALE GENOMIC DNA]</scope>
    <source>
        <strain evidence="3 4">MCA 5214</strain>
    </source>
</reference>
<dbReference type="EMBL" id="KZ819662">
    <property type="protein sequence ID" value="PWN29914.1"/>
    <property type="molecule type" value="Genomic_DNA"/>
</dbReference>
<feature type="compositionally biased region" description="Polar residues" evidence="1">
    <location>
        <begin position="1962"/>
        <end position="1977"/>
    </location>
</feature>
<dbReference type="Gene3D" id="2.30.30.190">
    <property type="entry name" value="CAP Gly-rich-like domain"/>
    <property type="match status" value="1"/>
</dbReference>
<dbReference type="PROSITE" id="PS50097">
    <property type="entry name" value="BTB"/>
    <property type="match status" value="1"/>
</dbReference>
<evidence type="ECO:0000313" key="3">
    <source>
        <dbReference type="EMBL" id="PWN29914.1"/>
    </source>
</evidence>
<dbReference type="InterPro" id="IPR011333">
    <property type="entry name" value="SKP1/BTB/POZ_sf"/>
</dbReference>
<keyword evidence="4" id="KW-1185">Reference proteome</keyword>
<dbReference type="PANTHER" id="PTHR22427:SF7">
    <property type="entry name" value="GH15728P"/>
    <property type="match status" value="1"/>
</dbReference>
<dbReference type="RefSeq" id="XP_025364526.1">
    <property type="nucleotide sequence ID" value="XM_025504861.1"/>
</dbReference>
<feature type="compositionally biased region" description="Low complexity" evidence="1">
    <location>
        <begin position="1913"/>
        <end position="1922"/>
    </location>
</feature>
<feature type="compositionally biased region" description="Acidic residues" evidence="1">
    <location>
        <begin position="1384"/>
        <end position="1397"/>
    </location>
</feature>
<feature type="compositionally biased region" description="Polar residues" evidence="1">
    <location>
        <begin position="1103"/>
        <end position="1130"/>
    </location>
</feature>
<dbReference type="Gene3D" id="3.30.710.10">
    <property type="entry name" value="Potassium Channel Kv1.1, Chain A"/>
    <property type="match status" value="1"/>
</dbReference>
<feature type="compositionally biased region" description="Low complexity" evidence="1">
    <location>
        <begin position="789"/>
        <end position="866"/>
    </location>
</feature>
<feature type="compositionally biased region" description="Low complexity" evidence="1">
    <location>
        <begin position="1556"/>
        <end position="1569"/>
    </location>
</feature>
<feature type="compositionally biased region" description="Low complexity" evidence="1">
    <location>
        <begin position="2001"/>
        <end position="2013"/>
    </location>
</feature>
<evidence type="ECO:0000259" key="2">
    <source>
        <dbReference type="PROSITE" id="PS50097"/>
    </source>
</evidence>
<accession>A0A316UY42</accession>
<feature type="region of interest" description="Disordered" evidence="1">
    <location>
        <begin position="1900"/>
        <end position="1930"/>
    </location>
</feature>
<name>A0A316UY42_9BASI</name>
<dbReference type="SUPFAM" id="SSF74924">
    <property type="entry name" value="Cap-Gly domain"/>
    <property type="match status" value="1"/>
</dbReference>
<feature type="compositionally biased region" description="Polar residues" evidence="1">
    <location>
        <begin position="1362"/>
        <end position="1374"/>
    </location>
</feature>
<feature type="compositionally biased region" description="Low complexity" evidence="1">
    <location>
        <begin position="136"/>
        <end position="154"/>
    </location>
</feature>
<feature type="compositionally biased region" description="Low complexity" evidence="1">
    <location>
        <begin position="1147"/>
        <end position="1161"/>
    </location>
</feature>
<feature type="compositionally biased region" description="Low complexity" evidence="1">
    <location>
        <begin position="740"/>
        <end position="754"/>
    </location>
</feature>
<feature type="compositionally biased region" description="Low complexity" evidence="1">
    <location>
        <begin position="767"/>
        <end position="779"/>
    </location>
</feature>
<feature type="compositionally biased region" description="Basic and acidic residues" evidence="1">
    <location>
        <begin position="1211"/>
        <end position="1223"/>
    </location>
</feature>
<dbReference type="STRING" id="1569628.A0A316UY42"/>
<dbReference type="SMART" id="SM00225">
    <property type="entry name" value="BTB"/>
    <property type="match status" value="1"/>
</dbReference>
<feature type="compositionally biased region" description="Acidic residues" evidence="1">
    <location>
        <begin position="2032"/>
        <end position="2043"/>
    </location>
</feature>
<feature type="region of interest" description="Disordered" evidence="1">
    <location>
        <begin position="1683"/>
        <end position="1744"/>
    </location>
</feature>
<feature type="compositionally biased region" description="Basic and acidic residues" evidence="1">
    <location>
        <begin position="709"/>
        <end position="718"/>
    </location>
</feature>
<dbReference type="GeneID" id="37026684"/>
<dbReference type="OrthoDB" id="2130750at2759"/>
<feature type="region of interest" description="Disordered" evidence="1">
    <location>
        <begin position="131"/>
        <end position="216"/>
    </location>
</feature>
<protein>
    <recommendedName>
        <fullName evidence="2">BTB domain-containing protein</fullName>
    </recommendedName>
</protein>
<feature type="region of interest" description="Disordered" evidence="1">
    <location>
        <begin position="1962"/>
        <end position="2054"/>
    </location>
</feature>
<dbReference type="PANTHER" id="PTHR22427">
    <property type="entry name" value="GH15728P"/>
    <property type="match status" value="1"/>
</dbReference>
<feature type="region of interest" description="Disordered" evidence="1">
    <location>
        <begin position="316"/>
        <end position="345"/>
    </location>
</feature>
<feature type="compositionally biased region" description="Low complexity" evidence="1">
    <location>
        <begin position="1001"/>
        <end position="1020"/>
    </location>
</feature>
<evidence type="ECO:0000256" key="1">
    <source>
        <dbReference type="SAM" id="MobiDB-lite"/>
    </source>
</evidence>
<evidence type="ECO:0000313" key="4">
    <source>
        <dbReference type="Proteomes" id="UP000245884"/>
    </source>
</evidence>
<feature type="domain" description="BTB" evidence="2">
    <location>
        <begin position="349"/>
        <end position="426"/>
    </location>
</feature>
<feature type="compositionally biased region" description="Low complexity" evidence="1">
    <location>
        <begin position="1040"/>
        <end position="1081"/>
    </location>
</feature>
<feature type="compositionally biased region" description="Polar residues" evidence="1">
    <location>
        <begin position="986"/>
        <end position="999"/>
    </location>
</feature>
<dbReference type="SUPFAM" id="SSF54695">
    <property type="entry name" value="POZ domain"/>
    <property type="match status" value="1"/>
</dbReference>
<feature type="compositionally biased region" description="Basic and acidic residues" evidence="1">
    <location>
        <begin position="1022"/>
        <end position="1033"/>
    </location>
</feature>
<feature type="compositionally biased region" description="Low complexity" evidence="1">
    <location>
        <begin position="76"/>
        <end position="96"/>
    </location>
</feature>
<feature type="compositionally biased region" description="Basic and acidic residues" evidence="1">
    <location>
        <begin position="755"/>
        <end position="764"/>
    </location>
</feature>
<organism evidence="3 4">
    <name type="scientific">Jaminaea rosea</name>
    <dbReference type="NCBI Taxonomy" id="1569628"/>
    <lineage>
        <taxon>Eukaryota</taxon>
        <taxon>Fungi</taxon>
        <taxon>Dikarya</taxon>
        <taxon>Basidiomycota</taxon>
        <taxon>Ustilaginomycotina</taxon>
        <taxon>Exobasidiomycetes</taxon>
        <taxon>Microstromatales</taxon>
        <taxon>Microstromatales incertae sedis</taxon>
        <taxon>Jaminaea</taxon>
    </lineage>
</organism>
<feature type="region of interest" description="Disordered" evidence="1">
    <location>
        <begin position="706"/>
        <end position="1176"/>
    </location>
</feature>
<dbReference type="InterPro" id="IPR000210">
    <property type="entry name" value="BTB/POZ_dom"/>
</dbReference>